<dbReference type="GeneTree" id="ENSGT00940000166839"/>
<dbReference type="GO" id="GO:0005085">
    <property type="term" value="F:guanyl-nucleotide exchange factor activity"/>
    <property type="evidence" value="ECO:0007669"/>
    <property type="project" value="InterPro"/>
</dbReference>
<dbReference type="Ensembl" id="ENSOSIT00000039079.1">
    <property type="protein sequence ID" value="ENSOSIP00000037081.1"/>
    <property type="gene ID" value="ENSOSIG00000018413.1"/>
</dbReference>
<evidence type="ECO:0000313" key="7">
    <source>
        <dbReference type="Proteomes" id="UP000694383"/>
    </source>
</evidence>
<feature type="region of interest" description="Disordered" evidence="4">
    <location>
        <begin position="60"/>
        <end position="117"/>
    </location>
</feature>
<dbReference type="InterPro" id="IPR045046">
    <property type="entry name" value="Vps9-like"/>
</dbReference>
<dbReference type="Gene3D" id="1.20.5.4770">
    <property type="match status" value="1"/>
</dbReference>
<dbReference type="PANTHER" id="PTHR23101">
    <property type="entry name" value="RAB GDP/GTP EXCHANGE FACTOR"/>
    <property type="match status" value="1"/>
</dbReference>
<feature type="compositionally biased region" description="Polar residues" evidence="4">
    <location>
        <begin position="65"/>
        <end position="74"/>
    </location>
</feature>
<proteinExistence type="predicted"/>
<evidence type="ECO:0000256" key="1">
    <source>
        <dbReference type="ARBA" id="ARBA00022723"/>
    </source>
</evidence>
<feature type="compositionally biased region" description="Low complexity" evidence="4">
    <location>
        <begin position="98"/>
        <end position="117"/>
    </location>
</feature>
<dbReference type="GO" id="GO:0003677">
    <property type="term" value="F:DNA binding"/>
    <property type="evidence" value="ECO:0007669"/>
    <property type="project" value="InterPro"/>
</dbReference>
<dbReference type="Pfam" id="PF01754">
    <property type="entry name" value="zf-A20"/>
    <property type="match status" value="1"/>
</dbReference>
<accession>A0A8C7Z4Y1</accession>
<dbReference type="SUPFAM" id="SSF57716">
    <property type="entry name" value="Glucocorticoid receptor-like (DNA-binding domain)"/>
    <property type="match status" value="1"/>
</dbReference>
<protein>
    <recommendedName>
        <fullName evidence="5">A20-type domain-containing protein</fullName>
    </recommendedName>
</protein>
<evidence type="ECO:0000313" key="6">
    <source>
        <dbReference type="Ensembl" id="ENSOSIP00000037081.1"/>
    </source>
</evidence>
<evidence type="ECO:0000256" key="4">
    <source>
        <dbReference type="SAM" id="MobiDB-lite"/>
    </source>
</evidence>
<dbReference type="GO" id="GO:0008270">
    <property type="term" value="F:zinc ion binding"/>
    <property type="evidence" value="ECO:0007669"/>
    <property type="project" value="UniProtKB-KW"/>
</dbReference>
<dbReference type="GO" id="GO:0016192">
    <property type="term" value="P:vesicle-mediated transport"/>
    <property type="evidence" value="ECO:0007669"/>
    <property type="project" value="InterPro"/>
</dbReference>
<evidence type="ECO:0000256" key="3">
    <source>
        <dbReference type="ARBA" id="ARBA00022833"/>
    </source>
</evidence>
<feature type="compositionally biased region" description="Basic and acidic residues" evidence="4">
    <location>
        <begin position="81"/>
        <end position="92"/>
    </location>
</feature>
<feature type="domain" description="A20-type" evidence="5">
    <location>
        <begin position="11"/>
        <end position="45"/>
    </location>
</feature>
<dbReference type="PROSITE" id="PS51036">
    <property type="entry name" value="ZF_A20"/>
    <property type="match status" value="1"/>
</dbReference>
<dbReference type="PANTHER" id="PTHR23101:SF126">
    <property type="entry name" value="RAB5 GDP_GTP EXCHANGE FACTOR"/>
    <property type="match status" value="1"/>
</dbReference>
<dbReference type="SMART" id="SM00259">
    <property type="entry name" value="ZnF_A20"/>
    <property type="match status" value="1"/>
</dbReference>
<dbReference type="GO" id="GO:0030139">
    <property type="term" value="C:endocytic vesicle"/>
    <property type="evidence" value="ECO:0007669"/>
    <property type="project" value="TreeGrafter"/>
</dbReference>
<sequence>MSIQRRGIHLDQSELLCKKGCGFYGNAAWQGFCSKCWREEKQRQIQEDWALAERLQREEEEAYANRQQKSQPQAAVTPFNKFEERKNKEKSSKVHTVTKFFTPSTKTPPKKGTSCKH</sequence>
<keyword evidence="1" id="KW-0479">Metal-binding</keyword>
<name>A0A8C7Z4Y1_9TELE</name>
<dbReference type="GO" id="GO:0031267">
    <property type="term" value="F:small GTPase binding"/>
    <property type="evidence" value="ECO:0007669"/>
    <property type="project" value="TreeGrafter"/>
</dbReference>
<organism evidence="6 7">
    <name type="scientific">Oryzias sinensis</name>
    <name type="common">Chinese medaka</name>
    <dbReference type="NCBI Taxonomy" id="183150"/>
    <lineage>
        <taxon>Eukaryota</taxon>
        <taxon>Metazoa</taxon>
        <taxon>Chordata</taxon>
        <taxon>Craniata</taxon>
        <taxon>Vertebrata</taxon>
        <taxon>Euteleostomi</taxon>
        <taxon>Actinopterygii</taxon>
        <taxon>Neopterygii</taxon>
        <taxon>Teleostei</taxon>
        <taxon>Neoteleostei</taxon>
        <taxon>Acanthomorphata</taxon>
        <taxon>Ovalentaria</taxon>
        <taxon>Atherinomorphae</taxon>
        <taxon>Beloniformes</taxon>
        <taxon>Adrianichthyidae</taxon>
        <taxon>Oryziinae</taxon>
        <taxon>Oryzias</taxon>
    </lineage>
</organism>
<keyword evidence="7" id="KW-1185">Reference proteome</keyword>
<dbReference type="AlphaFoldDB" id="A0A8C7Z4Y1"/>
<reference evidence="6" key="2">
    <citation type="submission" date="2025-09" db="UniProtKB">
        <authorList>
            <consortium name="Ensembl"/>
        </authorList>
    </citation>
    <scope>IDENTIFICATION</scope>
</reference>
<dbReference type="InterPro" id="IPR002653">
    <property type="entry name" value="Znf_A20"/>
</dbReference>
<keyword evidence="2" id="KW-0863">Zinc-finger</keyword>
<evidence type="ECO:0000259" key="5">
    <source>
        <dbReference type="PROSITE" id="PS51036"/>
    </source>
</evidence>
<dbReference type="Proteomes" id="UP000694383">
    <property type="component" value="Unplaced"/>
</dbReference>
<keyword evidence="3" id="KW-0862">Zinc</keyword>
<evidence type="ECO:0000256" key="2">
    <source>
        <dbReference type="ARBA" id="ARBA00022771"/>
    </source>
</evidence>
<reference evidence="6" key="1">
    <citation type="submission" date="2025-08" db="UniProtKB">
        <authorList>
            <consortium name="Ensembl"/>
        </authorList>
    </citation>
    <scope>IDENTIFICATION</scope>
</reference>
<dbReference type="GO" id="GO:0005829">
    <property type="term" value="C:cytosol"/>
    <property type="evidence" value="ECO:0007669"/>
    <property type="project" value="TreeGrafter"/>
</dbReference>